<dbReference type="EMBL" id="CCKQ01019171">
    <property type="protein sequence ID" value="CDW91188.1"/>
    <property type="molecule type" value="Genomic_DNA"/>
</dbReference>
<dbReference type="Proteomes" id="UP000039865">
    <property type="component" value="Unassembled WGS sequence"/>
</dbReference>
<dbReference type="InParanoid" id="A0A078BC64"/>
<evidence type="ECO:0000313" key="1">
    <source>
        <dbReference type="EMBL" id="CDW91188.1"/>
    </source>
</evidence>
<dbReference type="SUPFAM" id="SSF50978">
    <property type="entry name" value="WD40 repeat-like"/>
    <property type="match status" value="1"/>
</dbReference>
<dbReference type="AlphaFoldDB" id="A0A078BC64"/>
<proteinExistence type="predicted"/>
<dbReference type="InterPro" id="IPR036322">
    <property type="entry name" value="WD40_repeat_dom_sf"/>
</dbReference>
<accession>A0A078BC64</accession>
<gene>
    <name evidence="1" type="primary">Contig8642.g9219</name>
    <name evidence="1" type="ORF">STYLEM_20340</name>
</gene>
<name>A0A078BC64_STYLE</name>
<sequence>MNLDFSETIKLLEFQIFKNQNANFSNAQFPIHNNELESNNQENSENIANSARHKLQSNRLSGKKCQKKQIRISKIRNESLKNQQQELSLLIKDLKRIQELDNKKSIFFQPQEYLKPNFNFYELNCFPYRLKKMKNGFNSELQNDDQDNSRNQQQIQRNFPGNRILKISNNTGDLLVPIQQHSRLAMISSQASLKQIKTVQLQSDTKQTTILNNAHDNFKILGLENSRGFVYNQDFSHIYGVLQLSSQIVSHIQIDPYLILGLNDSSLNILCKVNYESKMIVHLAKNAFRFIEFIQYFEGLNHSYLMIFEGEGYIQILDMHTLEIVYTFQHSNKFSIHSAEMLHDSQHILLAQAQLDNTSKFLGGISTVILTCEEVSQSFTLTECENPCSLLDQIKGPVLNIVQITQNIIITTEINNNFIVYDINHNTKSRIFNPSQSINYCFLQRIQGFSNERPYLIYQDSRSIGLIDCNLLQAVKLVNISYQRCGNYYSMFHYETTNELSQNGAVSNIINVLALQYNRQQNERGISCFQFSLQ</sequence>
<evidence type="ECO:0000313" key="2">
    <source>
        <dbReference type="Proteomes" id="UP000039865"/>
    </source>
</evidence>
<protein>
    <submittedName>
        <fullName evidence="1">Uncharacterized protein</fullName>
    </submittedName>
</protein>
<keyword evidence="2" id="KW-1185">Reference proteome</keyword>
<reference evidence="1 2" key="1">
    <citation type="submission" date="2014-06" db="EMBL/GenBank/DDBJ databases">
        <authorList>
            <person name="Swart Estienne"/>
        </authorList>
    </citation>
    <scope>NUCLEOTIDE SEQUENCE [LARGE SCALE GENOMIC DNA]</scope>
    <source>
        <strain evidence="1 2">130c</strain>
    </source>
</reference>
<organism evidence="1 2">
    <name type="scientific">Stylonychia lemnae</name>
    <name type="common">Ciliate</name>
    <dbReference type="NCBI Taxonomy" id="5949"/>
    <lineage>
        <taxon>Eukaryota</taxon>
        <taxon>Sar</taxon>
        <taxon>Alveolata</taxon>
        <taxon>Ciliophora</taxon>
        <taxon>Intramacronucleata</taxon>
        <taxon>Spirotrichea</taxon>
        <taxon>Stichotrichia</taxon>
        <taxon>Sporadotrichida</taxon>
        <taxon>Oxytrichidae</taxon>
        <taxon>Stylonychinae</taxon>
        <taxon>Stylonychia</taxon>
    </lineage>
</organism>